<evidence type="ECO:0000256" key="10">
    <source>
        <dbReference type="RuleBase" id="RU361156"/>
    </source>
</evidence>
<name>A0A922EQE7_CARIL</name>
<organism evidence="11 12">
    <name type="scientific">Carya illinoinensis</name>
    <name type="common">Pecan</name>
    <dbReference type="NCBI Taxonomy" id="32201"/>
    <lineage>
        <taxon>Eukaryota</taxon>
        <taxon>Viridiplantae</taxon>
        <taxon>Streptophyta</taxon>
        <taxon>Embryophyta</taxon>
        <taxon>Tracheophyta</taxon>
        <taxon>Spermatophyta</taxon>
        <taxon>Magnoliopsida</taxon>
        <taxon>eudicotyledons</taxon>
        <taxon>Gunneridae</taxon>
        <taxon>Pentapetalae</taxon>
        <taxon>rosids</taxon>
        <taxon>fabids</taxon>
        <taxon>Fagales</taxon>
        <taxon>Juglandaceae</taxon>
        <taxon>Carya</taxon>
    </lineage>
</organism>
<dbReference type="Pfam" id="PF00450">
    <property type="entry name" value="Peptidase_S10"/>
    <property type="match status" value="1"/>
</dbReference>
<dbReference type="GO" id="GO:0004185">
    <property type="term" value="F:serine-type carboxypeptidase activity"/>
    <property type="evidence" value="ECO:0007669"/>
    <property type="project" value="UniProtKB-UniRule"/>
</dbReference>
<evidence type="ECO:0000256" key="5">
    <source>
        <dbReference type="ARBA" id="ARBA00022670"/>
    </source>
</evidence>
<sequence>MALSSYSQYFLSLLPLLLTFVSFAKGNLSSGSGYDELSSEILAQQQTDEVVRLPGQIPVKFKQYAGYITVNETHGRALFYWFFEATDNPHEKPVLLWLNGGPGCSSIGGETLELGPFFPQKAGTKPLLRLNPYSWNKVANLLFVESPFGVGFSYTNTSTDFAELGDTRTAKDSYTFLVNWFRRFPQFKSHEFYIAGESYAGHYVPQLSEAILDNNKNASKDTFINLKGFMIGNAALDAEADNEGAVDYAWSHAVISDRLYHDIKSKCNFKIQSDGCDAAFSELYAEYDGIDIYSIYTPICVNGSIAQHYISGIDGWHRKLLSYDPCSSTYIETYLNRADVQEALHANVTGIPYPWTRCSKEIKSWNDAAESVLPTIKKLIASGDLRIWIYSGDSDGILPVTSTRYALRKLGLKVIEDWIPWYSDNQQVAGRTTIYEKGLIFVTVRGAGHKVPMLAPKRSLHMVEHFLANKKLQSDSPF</sequence>
<dbReference type="InterPro" id="IPR033124">
    <property type="entry name" value="Ser_caboxypep_his_AS"/>
</dbReference>
<feature type="signal peptide" evidence="10">
    <location>
        <begin position="1"/>
        <end position="26"/>
    </location>
</feature>
<comment type="similarity">
    <text evidence="2 10">Belongs to the peptidase S10 family.</text>
</comment>
<dbReference type="GO" id="GO:0005576">
    <property type="term" value="C:extracellular region"/>
    <property type="evidence" value="ECO:0007669"/>
    <property type="project" value="UniProtKB-SubCell"/>
</dbReference>
<dbReference type="PANTHER" id="PTHR11802:SF31">
    <property type="entry name" value="SERINE CARBOXYPEPTIDASE-LIKE 34"/>
    <property type="match status" value="1"/>
</dbReference>
<evidence type="ECO:0000313" key="12">
    <source>
        <dbReference type="Proteomes" id="UP000811246"/>
    </source>
</evidence>
<keyword evidence="8" id="KW-1015">Disulfide bond</keyword>
<dbReference type="FunFam" id="3.40.50.1820:FF:000013">
    <property type="entry name" value="Carboxypeptidase"/>
    <property type="match status" value="1"/>
</dbReference>
<keyword evidence="3" id="KW-0964">Secreted</keyword>
<gene>
    <name evidence="11" type="ORF">I3842_06G060700</name>
</gene>
<evidence type="ECO:0000256" key="1">
    <source>
        <dbReference type="ARBA" id="ARBA00004613"/>
    </source>
</evidence>
<dbReference type="EC" id="3.4.16.-" evidence="10"/>
<comment type="subcellular location">
    <subcellularLocation>
        <location evidence="1">Secreted</location>
    </subcellularLocation>
</comment>
<evidence type="ECO:0000256" key="7">
    <source>
        <dbReference type="ARBA" id="ARBA00022801"/>
    </source>
</evidence>
<evidence type="ECO:0000256" key="8">
    <source>
        <dbReference type="ARBA" id="ARBA00023157"/>
    </source>
</evidence>
<dbReference type="GO" id="GO:0006508">
    <property type="term" value="P:proteolysis"/>
    <property type="evidence" value="ECO:0007669"/>
    <property type="project" value="UniProtKB-KW"/>
</dbReference>
<reference evidence="11" key="1">
    <citation type="submission" date="2021-01" db="EMBL/GenBank/DDBJ databases">
        <authorList>
            <person name="Lovell J.T."/>
            <person name="Bentley N."/>
            <person name="Bhattarai G."/>
            <person name="Jenkins J.W."/>
            <person name="Sreedasyam A."/>
            <person name="Alarcon Y."/>
            <person name="Bock C."/>
            <person name="Boston L."/>
            <person name="Carlson J."/>
            <person name="Cervantes K."/>
            <person name="Clermont K."/>
            <person name="Krom N."/>
            <person name="Kubenka K."/>
            <person name="Mamidi S."/>
            <person name="Mattison C."/>
            <person name="Monteros M."/>
            <person name="Pisani C."/>
            <person name="Plott C."/>
            <person name="Rajasekar S."/>
            <person name="Rhein H.S."/>
            <person name="Rohla C."/>
            <person name="Song M."/>
            <person name="Hilaire R.S."/>
            <person name="Shu S."/>
            <person name="Wells L."/>
            <person name="Wang X."/>
            <person name="Webber J."/>
            <person name="Heerema R.J."/>
            <person name="Klein P."/>
            <person name="Conner P."/>
            <person name="Grauke L."/>
            <person name="Grimwood J."/>
            <person name="Schmutz J."/>
            <person name="Randall J.J."/>
        </authorList>
    </citation>
    <scope>NUCLEOTIDE SEQUENCE</scope>
    <source>
        <tissue evidence="11">Leaf</tissue>
    </source>
</reference>
<keyword evidence="9" id="KW-0325">Glycoprotein</keyword>
<dbReference type="EMBL" id="CM031830">
    <property type="protein sequence ID" value="KAG6708058.1"/>
    <property type="molecule type" value="Genomic_DNA"/>
</dbReference>
<dbReference type="InterPro" id="IPR018202">
    <property type="entry name" value="Ser_caboxypep_ser_AS"/>
</dbReference>
<evidence type="ECO:0000313" key="11">
    <source>
        <dbReference type="EMBL" id="KAG6708058.1"/>
    </source>
</evidence>
<dbReference type="AlphaFoldDB" id="A0A922EQE7"/>
<evidence type="ECO:0000256" key="9">
    <source>
        <dbReference type="ARBA" id="ARBA00023180"/>
    </source>
</evidence>
<dbReference type="PANTHER" id="PTHR11802">
    <property type="entry name" value="SERINE PROTEASE FAMILY S10 SERINE CARBOXYPEPTIDASE"/>
    <property type="match status" value="1"/>
</dbReference>
<evidence type="ECO:0000256" key="4">
    <source>
        <dbReference type="ARBA" id="ARBA00022645"/>
    </source>
</evidence>
<evidence type="ECO:0000256" key="6">
    <source>
        <dbReference type="ARBA" id="ARBA00022729"/>
    </source>
</evidence>
<keyword evidence="4 10" id="KW-0121">Carboxypeptidase</keyword>
<keyword evidence="5 10" id="KW-0645">Protease</keyword>
<evidence type="ECO:0000256" key="2">
    <source>
        <dbReference type="ARBA" id="ARBA00009431"/>
    </source>
</evidence>
<dbReference type="FunFam" id="3.40.50.11320:FF:000002">
    <property type="entry name" value="Carboxypeptidase"/>
    <property type="match status" value="1"/>
</dbReference>
<keyword evidence="7 10" id="KW-0378">Hydrolase</keyword>
<comment type="caution">
    <text evidence="11">The sequence shown here is derived from an EMBL/GenBank/DDBJ whole genome shotgun (WGS) entry which is preliminary data.</text>
</comment>
<dbReference type="Proteomes" id="UP000811246">
    <property type="component" value="Chromosome 6"/>
</dbReference>
<evidence type="ECO:0000256" key="3">
    <source>
        <dbReference type="ARBA" id="ARBA00022525"/>
    </source>
</evidence>
<protein>
    <recommendedName>
        <fullName evidence="10">Carboxypeptidase</fullName>
        <ecNumber evidence="10">3.4.16.-</ecNumber>
    </recommendedName>
</protein>
<dbReference type="PROSITE" id="PS00560">
    <property type="entry name" value="CARBOXYPEPT_SER_HIS"/>
    <property type="match status" value="1"/>
</dbReference>
<keyword evidence="6 10" id="KW-0732">Signal</keyword>
<feature type="chain" id="PRO_5038154524" description="Carboxypeptidase" evidence="10">
    <location>
        <begin position="27"/>
        <end position="478"/>
    </location>
</feature>
<accession>A0A922EQE7</accession>
<dbReference type="GO" id="GO:0005773">
    <property type="term" value="C:vacuole"/>
    <property type="evidence" value="ECO:0007669"/>
    <property type="project" value="TreeGrafter"/>
</dbReference>
<proteinExistence type="inferred from homology"/>
<dbReference type="InterPro" id="IPR001563">
    <property type="entry name" value="Peptidase_S10"/>
</dbReference>
<dbReference type="PROSITE" id="PS00131">
    <property type="entry name" value="CARBOXYPEPT_SER_SER"/>
    <property type="match status" value="1"/>
</dbReference>